<evidence type="ECO:0000313" key="2">
    <source>
        <dbReference type="EMBL" id="KIK01118.1"/>
    </source>
</evidence>
<dbReference type="HOGENOM" id="CLU_018255_1_0_1"/>
<sequence length="492" mass="55191">MSALATVEPTSAKAPVLTKGDISPAVMMDFENTVLDFFLTMIIPGIKDLRIHDWISAEHARLVELPFLDFMKEMHINYLHQDWEDQIRNQILTSTLTSSQTSFWNWSQKLLKLNCLLRGTASVFDDAALRNHLEAHLDEELHARLKHNKARKDKVLKMWIASVRLIDEARAVETKRHRELIEETLDHQAKRQNTKTDALRGPARRGNTSQPNANTTGSSSASNFVKLPPLTDTERTLLNEHEGCMKCRRFYTDHRSQSCPNGFPLGKGYKTLTLLDALAAKKGKAVAKSARPSKPVAATSATIEDVDTDEEISATAAILPNSPAEYTSDSDEDWDVSCGEVSPLPLHGKHLVWNCQIHSQTMNDFPVKTCALIDNGTHLVLIRPDLVDRLGLKKFKLHAPELIDVAFSKENKKTKLYYYVKLSLSSLDSTWTSCVIKAVVTTGLCLPIILGLPWLEKNNIVTDHAAWTCIDKIKLYDLLNSPHISPPLPRKP</sequence>
<accession>A0A0C9XZ95</accession>
<reference evidence="2 3" key="1">
    <citation type="submission" date="2014-04" db="EMBL/GenBank/DDBJ databases">
        <authorList>
            <consortium name="DOE Joint Genome Institute"/>
            <person name="Kuo A."/>
            <person name="Kohler A."/>
            <person name="Nagy L.G."/>
            <person name="Floudas D."/>
            <person name="Copeland A."/>
            <person name="Barry K.W."/>
            <person name="Cichocki N."/>
            <person name="Veneault-Fourrey C."/>
            <person name="LaButti K."/>
            <person name="Lindquist E.A."/>
            <person name="Lipzen A."/>
            <person name="Lundell T."/>
            <person name="Morin E."/>
            <person name="Murat C."/>
            <person name="Sun H."/>
            <person name="Tunlid A."/>
            <person name="Henrissat B."/>
            <person name="Grigoriev I.V."/>
            <person name="Hibbett D.S."/>
            <person name="Martin F."/>
            <person name="Nordberg H.P."/>
            <person name="Cantor M.N."/>
            <person name="Hua S.X."/>
        </authorList>
    </citation>
    <scope>NUCLEOTIDE SEQUENCE [LARGE SCALE GENOMIC DNA]</scope>
    <source>
        <strain evidence="2 3">LaAM-08-1</strain>
    </source>
</reference>
<gene>
    <name evidence="2" type="ORF">K443DRAFT_132452</name>
</gene>
<dbReference type="EMBL" id="KN838612">
    <property type="protein sequence ID" value="KIK01118.1"/>
    <property type="molecule type" value="Genomic_DNA"/>
</dbReference>
<dbReference type="STRING" id="1095629.A0A0C9XZ95"/>
<proteinExistence type="predicted"/>
<dbReference type="OrthoDB" id="2369050at2759"/>
<dbReference type="Gene3D" id="2.40.70.10">
    <property type="entry name" value="Acid Proteases"/>
    <property type="match status" value="1"/>
</dbReference>
<reference evidence="3" key="2">
    <citation type="submission" date="2015-01" db="EMBL/GenBank/DDBJ databases">
        <title>Evolutionary Origins and Diversification of the Mycorrhizal Mutualists.</title>
        <authorList>
            <consortium name="DOE Joint Genome Institute"/>
            <consortium name="Mycorrhizal Genomics Consortium"/>
            <person name="Kohler A."/>
            <person name="Kuo A."/>
            <person name="Nagy L.G."/>
            <person name="Floudas D."/>
            <person name="Copeland A."/>
            <person name="Barry K.W."/>
            <person name="Cichocki N."/>
            <person name="Veneault-Fourrey C."/>
            <person name="LaButti K."/>
            <person name="Lindquist E.A."/>
            <person name="Lipzen A."/>
            <person name="Lundell T."/>
            <person name="Morin E."/>
            <person name="Murat C."/>
            <person name="Riley R."/>
            <person name="Ohm R."/>
            <person name="Sun H."/>
            <person name="Tunlid A."/>
            <person name="Henrissat B."/>
            <person name="Grigoriev I.V."/>
            <person name="Hibbett D.S."/>
            <person name="Martin F."/>
        </authorList>
    </citation>
    <scope>NUCLEOTIDE SEQUENCE [LARGE SCALE GENOMIC DNA]</scope>
    <source>
        <strain evidence="3">LaAM-08-1</strain>
    </source>
</reference>
<dbReference type="Proteomes" id="UP000054477">
    <property type="component" value="Unassembled WGS sequence"/>
</dbReference>
<dbReference type="AlphaFoldDB" id="A0A0C9XZ95"/>
<evidence type="ECO:0000313" key="3">
    <source>
        <dbReference type="Proteomes" id="UP000054477"/>
    </source>
</evidence>
<protein>
    <submittedName>
        <fullName evidence="2">Uncharacterized protein</fullName>
    </submittedName>
</protein>
<evidence type="ECO:0000256" key="1">
    <source>
        <dbReference type="SAM" id="MobiDB-lite"/>
    </source>
</evidence>
<dbReference type="InterPro" id="IPR021109">
    <property type="entry name" value="Peptidase_aspartic_dom_sf"/>
</dbReference>
<organism evidence="2 3">
    <name type="scientific">Laccaria amethystina LaAM-08-1</name>
    <dbReference type="NCBI Taxonomy" id="1095629"/>
    <lineage>
        <taxon>Eukaryota</taxon>
        <taxon>Fungi</taxon>
        <taxon>Dikarya</taxon>
        <taxon>Basidiomycota</taxon>
        <taxon>Agaricomycotina</taxon>
        <taxon>Agaricomycetes</taxon>
        <taxon>Agaricomycetidae</taxon>
        <taxon>Agaricales</taxon>
        <taxon>Agaricineae</taxon>
        <taxon>Hydnangiaceae</taxon>
        <taxon>Laccaria</taxon>
    </lineage>
</organism>
<dbReference type="CDD" id="cd00303">
    <property type="entry name" value="retropepsin_like"/>
    <property type="match status" value="1"/>
</dbReference>
<keyword evidence="3" id="KW-1185">Reference proteome</keyword>
<feature type="compositionally biased region" description="Low complexity" evidence="1">
    <location>
        <begin position="212"/>
        <end position="223"/>
    </location>
</feature>
<feature type="region of interest" description="Disordered" evidence="1">
    <location>
        <begin position="184"/>
        <end position="226"/>
    </location>
</feature>
<name>A0A0C9XZ95_9AGAR</name>